<evidence type="ECO:0000313" key="3">
    <source>
        <dbReference type="Proteomes" id="UP000031820"/>
    </source>
</evidence>
<dbReference type="Proteomes" id="UP000254103">
    <property type="component" value="Unassembled WGS sequence"/>
</dbReference>
<dbReference type="EMBL" id="UGLJ01000002">
    <property type="protein sequence ID" value="STT96178.1"/>
    <property type="molecule type" value="Genomic_DNA"/>
</dbReference>
<reference evidence="1 3" key="1">
    <citation type="submission" date="2014-10" db="EMBL/GenBank/DDBJ databases">
        <title>Plasmid movement, recombination, and chromosomal integration amongst multidrug resistant commensal Escherichia coli clones within a single commercial turkey flock.</title>
        <authorList>
            <person name="Lang K."/>
            <person name="Dorn K."/>
            <person name="Danzeisen J."/>
            <person name="Johnson T."/>
        </authorList>
    </citation>
    <scope>NUCLEOTIDE SEQUENCE [LARGE SCALE GENOMIC DNA]</scope>
    <source>
        <strain evidence="1 3">UMNturkey9</strain>
    </source>
</reference>
<evidence type="ECO:0000313" key="1">
    <source>
        <dbReference type="EMBL" id="KII02184.1"/>
    </source>
</evidence>
<sequence length="62" mass="6750">MSKVNLDLVANAMMSSIENYLFEILDSVENEVGALTAEDHYEINSLVRCAIEKASTELGGEA</sequence>
<evidence type="ECO:0000313" key="2">
    <source>
        <dbReference type="EMBL" id="STT96178.1"/>
    </source>
</evidence>
<name>A0A377Y5M3_KLEPN</name>
<proteinExistence type="predicted"/>
<reference evidence="2 4" key="2">
    <citation type="submission" date="2018-06" db="EMBL/GenBank/DDBJ databases">
        <authorList>
            <consortium name="Pathogen Informatics"/>
            <person name="Doyle S."/>
        </authorList>
    </citation>
    <scope>NUCLEOTIDE SEQUENCE [LARGE SCALE GENOMIC DNA]</scope>
    <source>
        <strain evidence="2 4">NCTC5052</strain>
    </source>
</reference>
<dbReference type="RefSeq" id="WP_032427730.1">
    <property type="nucleotide sequence ID" value="NZ_CAAGWJ010000023.1"/>
</dbReference>
<evidence type="ECO:0008006" key="5">
    <source>
        <dbReference type="Google" id="ProtNLM"/>
    </source>
</evidence>
<organism evidence="2 4">
    <name type="scientific">Klebsiella pneumoniae</name>
    <dbReference type="NCBI Taxonomy" id="573"/>
    <lineage>
        <taxon>Bacteria</taxon>
        <taxon>Pseudomonadati</taxon>
        <taxon>Pseudomonadota</taxon>
        <taxon>Gammaproteobacteria</taxon>
        <taxon>Enterobacterales</taxon>
        <taxon>Enterobacteriaceae</taxon>
        <taxon>Klebsiella/Raoultella group</taxon>
        <taxon>Klebsiella</taxon>
        <taxon>Klebsiella pneumoniae complex</taxon>
    </lineage>
</organism>
<accession>A0A377Y5M3</accession>
<evidence type="ECO:0000313" key="4">
    <source>
        <dbReference type="Proteomes" id="UP000254103"/>
    </source>
</evidence>
<dbReference type="Proteomes" id="UP000031820">
    <property type="component" value="Unassembled WGS sequence"/>
</dbReference>
<dbReference type="AlphaFoldDB" id="A0A377Y5M3"/>
<gene>
    <name evidence="1" type="ORF">LS45_22935</name>
    <name evidence="2" type="ORF">NCTC5052_04715</name>
</gene>
<dbReference type="EMBL" id="JRRF01000021">
    <property type="protein sequence ID" value="KII02184.1"/>
    <property type="molecule type" value="Genomic_DNA"/>
</dbReference>
<protein>
    <recommendedName>
        <fullName evidence="5">Phage protein</fullName>
    </recommendedName>
</protein>